<organism evidence="1 2">
    <name type="scientific">Mycobacterium lentiflavum</name>
    <dbReference type="NCBI Taxonomy" id="141349"/>
    <lineage>
        <taxon>Bacteria</taxon>
        <taxon>Bacillati</taxon>
        <taxon>Actinomycetota</taxon>
        <taxon>Actinomycetes</taxon>
        <taxon>Mycobacteriales</taxon>
        <taxon>Mycobacteriaceae</taxon>
        <taxon>Mycobacterium</taxon>
        <taxon>Mycobacterium simiae complex</taxon>
    </lineage>
</organism>
<dbReference type="Proteomes" id="UP001055171">
    <property type="component" value="Chromosome"/>
</dbReference>
<name>A0ABY3UVC0_MYCLN</name>
<evidence type="ECO:0000313" key="2">
    <source>
        <dbReference type="Proteomes" id="UP001055171"/>
    </source>
</evidence>
<gene>
    <name evidence="1" type="ORF">MJO58_05805</name>
</gene>
<reference evidence="1" key="1">
    <citation type="submission" date="2022-08" db="EMBL/GenBank/DDBJ databases">
        <title>Complete genome sequence of 14 non-tuberculosis mycobacteria type-strains.</title>
        <authorList>
            <person name="Igarashi Y."/>
            <person name="Osugi A."/>
            <person name="Mitarai S."/>
        </authorList>
    </citation>
    <scope>NUCLEOTIDE SEQUENCE</scope>
    <source>
        <strain evidence="1">ATCC 51985</strain>
    </source>
</reference>
<protein>
    <submittedName>
        <fullName evidence="1">Uncharacterized protein</fullName>
    </submittedName>
</protein>
<evidence type="ECO:0000313" key="1">
    <source>
        <dbReference type="EMBL" id="ULP43490.1"/>
    </source>
</evidence>
<sequence length="45" mass="4695">MPRAYAHPDYICARAGYRAAGLGQGRAGRYITGTTLTVAAGVLVK</sequence>
<dbReference type="RefSeq" id="WP_239722264.1">
    <property type="nucleotide sequence ID" value="NZ_CP092423.2"/>
</dbReference>
<dbReference type="EMBL" id="CP092423">
    <property type="protein sequence ID" value="ULP43490.1"/>
    <property type="molecule type" value="Genomic_DNA"/>
</dbReference>
<proteinExistence type="predicted"/>
<keyword evidence="2" id="KW-1185">Reference proteome</keyword>
<accession>A0ABY3UVC0</accession>